<dbReference type="PANTHER" id="PTHR10094">
    <property type="entry name" value="STEROL CARRIER PROTEIN 2 SCP-2 FAMILY PROTEIN"/>
    <property type="match status" value="1"/>
</dbReference>
<proteinExistence type="predicted"/>
<comment type="caution">
    <text evidence="2">The sequence shown here is derived from an EMBL/GenBank/DDBJ whole genome shotgun (WGS) entry which is preliminary data.</text>
</comment>
<name>A0A9N8WHY1_9GLOM</name>
<dbReference type="OrthoDB" id="10265837at2759"/>
<accession>A0A9N8WHY1</accession>
<sequence>MSVNVPGFKSSAVFEQIEKALQSETVKKDTINKTKGVFELNIKNAEGKEQIWALDLKKEGTIKTGKAAKADCTIRMDDAVFIEIASGKLNAQKAFMTGKMKITGNIMLSTKLNNVLVLAQPSKAKL</sequence>
<protein>
    <submittedName>
        <fullName evidence="2">238_t:CDS:1</fullName>
    </submittedName>
</protein>
<dbReference type="FunFam" id="3.30.1050.10:FF:000001">
    <property type="entry name" value="Putative Non-specific lipid-transfer protein"/>
    <property type="match status" value="1"/>
</dbReference>
<feature type="domain" description="SCP2" evidence="1">
    <location>
        <begin position="15"/>
        <end position="116"/>
    </location>
</feature>
<dbReference type="EMBL" id="CAJVPJ010000136">
    <property type="protein sequence ID" value="CAG8484023.1"/>
    <property type="molecule type" value="Genomic_DNA"/>
</dbReference>
<dbReference type="Pfam" id="PF02036">
    <property type="entry name" value="SCP2"/>
    <property type="match status" value="1"/>
</dbReference>
<keyword evidence="3" id="KW-1185">Reference proteome</keyword>
<evidence type="ECO:0000259" key="1">
    <source>
        <dbReference type="Pfam" id="PF02036"/>
    </source>
</evidence>
<evidence type="ECO:0000313" key="3">
    <source>
        <dbReference type="Proteomes" id="UP000789572"/>
    </source>
</evidence>
<dbReference type="InterPro" id="IPR003033">
    <property type="entry name" value="SCP2_sterol-bd_dom"/>
</dbReference>
<dbReference type="AlphaFoldDB" id="A0A9N8WHY1"/>
<dbReference type="Gene3D" id="3.30.1050.10">
    <property type="entry name" value="SCP2 sterol-binding domain"/>
    <property type="match status" value="1"/>
</dbReference>
<dbReference type="SUPFAM" id="SSF55718">
    <property type="entry name" value="SCP-like"/>
    <property type="match status" value="1"/>
</dbReference>
<dbReference type="Proteomes" id="UP000789572">
    <property type="component" value="Unassembled WGS sequence"/>
</dbReference>
<dbReference type="PANTHER" id="PTHR10094:SF25">
    <property type="entry name" value="SCP2 STEROL-BINDING DOMAIN-CONTAINING PROTEIN 1"/>
    <property type="match status" value="1"/>
</dbReference>
<gene>
    <name evidence="2" type="ORF">POCULU_LOCUS1705</name>
</gene>
<dbReference type="InterPro" id="IPR036527">
    <property type="entry name" value="SCP2_sterol-bd_dom_sf"/>
</dbReference>
<evidence type="ECO:0000313" key="2">
    <source>
        <dbReference type="EMBL" id="CAG8484023.1"/>
    </source>
</evidence>
<organism evidence="2 3">
    <name type="scientific">Paraglomus occultum</name>
    <dbReference type="NCBI Taxonomy" id="144539"/>
    <lineage>
        <taxon>Eukaryota</taxon>
        <taxon>Fungi</taxon>
        <taxon>Fungi incertae sedis</taxon>
        <taxon>Mucoromycota</taxon>
        <taxon>Glomeromycotina</taxon>
        <taxon>Glomeromycetes</taxon>
        <taxon>Paraglomerales</taxon>
        <taxon>Paraglomeraceae</taxon>
        <taxon>Paraglomus</taxon>
    </lineage>
</organism>
<dbReference type="GO" id="GO:0005829">
    <property type="term" value="C:cytosol"/>
    <property type="evidence" value="ECO:0007669"/>
    <property type="project" value="TreeGrafter"/>
</dbReference>
<reference evidence="2" key="1">
    <citation type="submission" date="2021-06" db="EMBL/GenBank/DDBJ databases">
        <authorList>
            <person name="Kallberg Y."/>
            <person name="Tangrot J."/>
            <person name="Rosling A."/>
        </authorList>
    </citation>
    <scope>NUCLEOTIDE SEQUENCE</scope>
    <source>
        <strain evidence="2">IA702</strain>
    </source>
</reference>